<dbReference type="EMBL" id="KQ425781">
    <property type="protein sequence ID" value="KOF68981.1"/>
    <property type="molecule type" value="Genomic_DNA"/>
</dbReference>
<protein>
    <submittedName>
        <fullName evidence="2">Uncharacterized protein</fullName>
    </submittedName>
</protein>
<gene>
    <name evidence="2" type="ORF">OCBIM_22006026mg</name>
</gene>
<keyword evidence="1" id="KW-0472">Membrane</keyword>
<reference evidence="2" key="1">
    <citation type="submission" date="2015-07" db="EMBL/GenBank/DDBJ databases">
        <title>MeaNS - Measles Nucleotide Surveillance Program.</title>
        <authorList>
            <person name="Tran T."/>
            <person name="Druce J."/>
        </authorList>
    </citation>
    <scope>NUCLEOTIDE SEQUENCE</scope>
    <source>
        <strain evidence="2">UCB-OBI-ISO-001</strain>
        <tissue evidence="2">Gonad</tissue>
    </source>
</reference>
<proteinExistence type="predicted"/>
<evidence type="ECO:0000256" key="1">
    <source>
        <dbReference type="SAM" id="Phobius"/>
    </source>
</evidence>
<evidence type="ECO:0000313" key="2">
    <source>
        <dbReference type="EMBL" id="KOF68981.1"/>
    </source>
</evidence>
<name>A0A0L8FW71_OCTBM</name>
<keyword evidence="1" id="KW-0812">Transmembrane</keyword>
<feature type="transmembrane region" description="Helical" evidence="1">
    <location>
        <begin position="7"/>
        <end position="28"/>
    </location>
</feature>
<keyword evidence="1" id="KW-1133">Transmembrane helix</keyword>
<dbReference type="AlphaFoldDB" id="A0A0L8FW71"/>
<organism evidence="2">
    <name type="scientific">Octopus bimaculoides</name>
    <name type="common">California two-spotted octopus</name>
    <dbReference type="NCBI Taxonomy" id="37653"/>
    <lineage>
        <taxon>Eukaryota</taxon>
        <taxon>Metazoa</taxon>
        <taxon>Spiralia</taxon>
        <taxon>Lophotrochozoa</taxon>
        <taxon>Mollusca</taxon>
        <taxon>Cephalopoda</taxon>
        <taxon>Coleoidea</taxon>
        <taxon>Octopodiformes</taxon>
        <taxon>Octopoda</taxon>
        <taxon>Incirrata</taxon>
        <taxon>Octopodidae</taxon>
        <taxon>Octopus</taxon>
    </lineage>
</organism>
<accession>A0A0L8FW71</accession>
<sequence>MLAVPSTLIYFFNIYFTSNCCYLTLAYYQTSVQCISVKLTVVFLLATSRVLTCCLRPAFCITMCL</sequence>